<comment type="caution">
    <text evidence="2">The sequence shown here is derived from an EMBL/GenBank/DDBJ whole genome shotgun (WGS) entry which is preliminary data.</text>
</comment>
<dbReference type="Proteomes" id="UP000735302">
    <property type="component" value="Unassembled WGS sequence"/>
</dbReference>
<protein>
    <submittedName>
        <fullName evidence="2">Uncharacterized protein</fullName>
    </submittedName>
</protein>
<dbReference type="EMBL" id="BLXT01003614">
    <property type="protein sequence ID" value="GFO02648.1"/>
    <property type="molecule type" value="Genomic_DNA"/>
</dbReference>
<gene>
    <name evidence="2" type="ORF">PoB_002915300</name>
</gene>
<feature type="compositionally biased region" description="Polar residues" evidence="1">
    <location>
        <begin position="47"/>
        <end position="58"/>
    </location>
</feature>
<evidence type="ECO:0000313" key="2">
    <source>
        <dbReference type="EMBL" id="GFO02648.1"/>
    </source>
</evidence>
<accession>A0AAV4A623</accession>
<name>A0AAV4A623_9GAST</name>
<evidence type="ECO:0000313" key="3">
    <source>
        <dbReference type="Proteomes" id="UP000735302"/>
    </source>
</evidence>
<dbReference type="AlphaFoldDB" id="A0AAV4A623"/>
<proteinExistence type="predicted"/>
<organism evidence="2 3">
    <name type="scientific">Plakobranchus ocellatus</name>
    <dbReference type="NCBI Taxonomy" id="259542"/>
    <lineage>
        <taxon>Eukaryota</taxon>
        <taxon>Metazoa</taxon>
        <taxon>Spiralia</taxon>
        <taxon>Lophotrochozoa</taxon>
        <taxon>Mollusca</taxon>
        <taxon>Gastropoda</taxon>
        <taxon>Heterobranchia</taxon>
        <taxon>Euthyneura</taxon>
        <taxon>Panpulmonata</taxon>
        <taxon>Sacoglossa</taxon>
        <taxon>Placobranchoidea</taxon>
        <taxon>Plakobranchidae</taxon>
        <taxon>Plakobranchus</taxon>
    </lineage>
</organism>
<evidence type="ECO:0000256" key="1">
    <source>
        <dbReference type="SAM" id="MobiDB-lite"/>
    </source>
</evidence>
<feature type="region of interest" description="Disordered" evidence="1">
    <location>
        <begin position="45"/>
        <end position="100"/>
    </location>
</feature>
<sequence>MTRATRVAEVKSETGALHVAQEQAASSAASVADVKSETAAVHVAQEQVASPATTSPQQGDLRLLGPPSVQGADGGARTRDRRVHADLRMDSLATVPPPPP</sequence>
<keyword evidence="3" id="KW-1185">Reference proteome</keyword>
<reference evidence="2 3" key="1">
    <citation type="journal article" date="2021" name="Elife">
        <title>Chloroplast acquisition without the gene transfer in kleptoplastic sea slugs, Plakobranchus ocellatus.</title>
        <authorList>
            <person name="Maeda T."/>
            <person name="Takahashi S."/>
            <person name="Yoshida T."/>
            <person name="Shimamura S."/>
            <person name="Takaki Y."/>
            <person name="Nagai Y."/>
            <person name="Toyoda A."/>
            <person name="Suzuki Y."/>
            <person name="Arimoto A."/>
            <person name="Ishii H."/>
            <person name="Satoh N."/>
            <person name="Nishiyama T."/>
            <person name="Hasebe M."/>
            <person name="Maruyama T."/>
            <person name="Minagawa J."/>
            <person name="Obokata J."/>
            <person name="Shigenobu S."/>
        </authorList>
    </citation>
    <scope>NUCLEOTIDE SEQUENCE [LARGE SCALE GENOMIC DNA]</scope>
</reference>